<dbReference type="Proteomes" id="UP000034246">
    <property type="component" value="Unassembled WGS sequence"/>
</dbReference>
<evidence type="ECO:0000256" key="7">
    <source>
        <dbReference type="SAM" id="Phobius"/>
    </source>
</evidence>
<dbReference type="GO" id="GO:0022857">
    <property type="term" value="F:transmembrane transporter activity"/>
    <property type="evidence" value="ECO:0007669"/>
    <property type="project" value="TreeGrafter"/>
</dbReference>
<dbReference type="STRING" id="1618550.UT39_C0012G0003"/>
<dbReference type="Pfam" id="PF12704">
    <property type="entry name" value="MacB_PCD"/>
    <property type="match status" value="1"/>
</dbReference>
<dbReference type="InterPro" id="IPR025857">
    <property type="entry name" value="MacB_PCD"/>
</dbReference>
<dbReference type="PANTHER" id="PTHR30572:SF4">
    <property type="entry name" value="ABC TRANSPORTER PERMEASE YTRF"/>
    <property type="match status" value="1"/>
</dbReference>
<evidence type="ECO:0008006" key="12">
    <source>
        <dbReference type="Google" id="ProtNLM"/>
    </source>
</evidence>
<dbReference type="PANTHER" id="PTHR30572">
    <property type="entry name" value="MEMBRANE COMPONENT OF TRANSPORTER-RELATED"/>
    <property type="match status" value="1"/>
</dbReference>
<reference evidence="10 11" key="1">
    <citation type="journal article" date="2015" name="Nature">
        <title>rRNA introns, odd ribosomes, and small enigmatic genomes across a large radiation of phyla.</title>
        <authorList>
            <person name="Brown C.T."/>
            <person name="Hug L.A."/>
            <person name="Thomas B.C."/>
            <person name="Sharon I."/>
            <person name="Castelle C.J."/>
            <person name="Singh A."/>
            <person name="Wilkins M.J."/>
            <person name="Williams K.H."/>
            <person name="Banfield J.F."/>
        </authorList>
    </citation>
    <scope>NUCLEOTIDE SEQUENCE [LARGE SCALE GENOMIC DNA]</scope>
</reference>
<evidence type="ECO:0000313" key="11">
    <source>
        <dbReference type="Proteomes" id="UP000034246"/>
    </source>
</evidence>
<feature type="transmembrane region" description="Helical" evidence="7">
    <location>
        <begin position="284"/>
        <end position="308"/>
    </location>
</feature>
<sequence>MELTELVKESLSTLALNKLRTGLATLGIIIGIGSVITLISLGQSGQKSVQNQIESLGSNLLTVEPGSASSGFVREGFGSGTTLTHADANALANSSEITTISTVSPELARRAQVVAGRNNENTQIIGVTPTYASVHKASIASGVFISQRDVDASTKNVVVGPDIVTNLFGEGSNPLGQTLRINGIAFNIVGVTESKGGTGFQNPDTYVYVPLTTAQSVLFGVNYLSTISVEAKNSNVMTEAENQIGYFLLARHKINDPTQADFSILSQSDILGAVSQVTSTFTSLLAGIAAISLLVGGIGIMNIMLVTVTERTREIGLRKALGAKRKTIITQFIVEAIILTAMGGILGMFFGLGASFIISKIINLPFTVSFSSILLAIGVSGATGIVFGWYPAQIAARMQPIEALRYE</sequence>
<accession>A0A0G0NDT4</accession>
<comment type="similarity">
    <text evidence="6">Belongs to the ABC-4 integral membrane protein family.</text>
</comment>
<dbReference type="Pfam" id="PF02687">
    <property type="entry name" value="FtsX"/>
    <property type="match status" value="1"/>
</dbReference>
<evidence type="ECO:0000259" key="8">
    <source>
        <dbReference type="Pfam" id="PF02687"/>
    </source>
</evidence>
<dbReference type="EMBL" id="LBWP01000012">
    <property type="protein sequence ID" value="KKR10981.1"/>
    <property type="molecule type" value="Genomic_DNA"/>
</dbReference>
<dbReference type="InterPro" id="IPR003838">
    <property type="entry name" value="ABC3_permease_C"/>
</dbReference>
<evidence type="ECO:0000256" key="5">
    <source>
        <dbReference type="ARBA" id="ARBA00023136"/>
    </source>
</evidence>
<gene>
    <name evidence="10" type="ORF">UT39_C0012G0003</name>
</gene>
<keyword evidence="3 7" id="KW-0812">Transmembrane</keyword>
<keyword evidence="5 7" id="KW-0472">Membrane</keyword>
<comment type="caution">
    <text evidence="10">The sequence shown here is derived from an EMBL/GenBank/DDBJ whole genome shotgun (WGS) entry which is preliminary data.</text>
</comment>
<dbReference type="InterPro" id="IPR050250">
    <property type="entry name" value="Macrolide_Exporter_MacB"/>
</dbReference>
<comment type="subcellular location">
    <subcellularLocation>
        <location evidence="1">Cell membrane</location>
        <topology evidence="1">Multi-pass membrane protein</topology>
    </subcellularLocation>
</comment>
<organism evidence="10 11">
    <name type="scientific">Candidatus Woesebacteria bacterium GW2011_GWA1_39_21</name>
    <dbReference type="NCBI Taxonomy" id="1618550"/>
    <lineage>
        <taxon>Bacteria</taxon>
        <taxon>Candidatus Woeseibacteriota</taxon>
    </lineage>
</organism>
<protein>
    <recommendedName>
        <fullName evidence="12">ABC transporter, permease protein</fullName>
    </recommendedName>
</protein>
<proteinExistence type="inferred from homology"/>
<feature type="transmembrane region" description="Helical" evidence="7">
    <location>
        <begin position="329"/>
        <end position="358"/>
    </location>
</feature>
<dbReference type="GO" id="GO:0005886">
    <property type="term" value="C:plasma membrane"/>
    <property type="evidence" value="ECO:0007669"/>
    <property type="project" value="UniProtKB-SubCell"/>
</dbReference>
<evidence type="ECO:0000256" key="3">
    <source>
        <dbReference type="ARBA" id="ARBA00022692"/>
    </source>
</evidence>
<evidence type="ECO:0000256" key="4">
    <source>
        <dbReference type="ARBA" id="ARBA00022989"/>
    </source>
</evidence>
<dbReference type="AlphaFoldDB" id="A0A0G0NDT4"/>
<evidence type="ECO:0000313" key="10">
    <source>
        <dbReference type="EMBL" id="KKR10981.1"/>
    </source>
</evidence>
<evidence type="ECO:0000256" key="6">
    <source>
        <dbReference type="ARBA" id="ARBA00038076"/>
    </source>
</evidence>
<evidence type="ECO:0000259" key="9">
    <source>
        <dbReference type="Pfam" id="PF12704"/>
    </source>
</evidence>
<evidence type="ECO:0000256" key="2">
    <source>
        <dbReference type="ARBA" id="ARBA00022475"/>
    </source>
</evidence>
<name>A0A0G0NDT4_9BACT</name>
<feature type="domain" description="ABC3 transporter permease C-terminal" evidence="8">
    <location>
        <begin position="288"/>
        <end position="400"/>
    </location>
</feature>
<feature type="domain" description="MacB-like periplasmic core" evidence="9">
    <location>
        <begin position="21"/>
        <end position="244"/>
    </location>
</feature>
<keyword evidence="2" id="KW-1003">Cell membrane</keyword>
<feature type="transmembrane region" description="Helical" evidence="7">
    <location>
        <begin position="21"/>
        <end position="42"/>
    </location>
</feature>
<keyword evidence="4 7" id="KW-1133">Transmembrane helix</keyword>
<feature type="transmembrane region" description="Helical" evidence="7">
    <location>
        <begin position="370"/>
        <end position="390"/>
    </location>
</feature>
<evidence type="ECO:0000256" key="1">
    <source>
        <dbReference type="ARBA" id="ARBA00004651"/>
    </source>
</evidence>